<dbReference type="PANTHER" id="PTHR30273:SF2">
    <property type="entry name" value="PROTEIN FECR"/>
    <property type="match status" value="1"/>
</dbReference>
<evidence type="ECO:0000313" key="12">
    <source>
        <dbReference type="Proteomes" id="UP000286031"/>
    </source>
</evidence>
<evidence type="ECO:0000313" key="7">
    <source>
        <dbReference type="EMBL" id="KAB1326446.1"/>
    </source>
</evidence>
<dbReference type="EMBL" id="VWLX01000006">
    <property type="protein sequence ID" value="KAA3805993.1"/>
    <property type="molecule type" value="Genomic_DNA"/>
</dbReference>
<reference evidence="8" key="4">
    <citation type="submission" date="2022-10" db="EMBL/GenBank/DDBJ databases">
        <title>Human gut microbiome strain richness.</title>
        <authorList>
            <person name="Chen-Liaw A."/>
        </authorList>
    </citation>
    <scope>NUCLEOTIDE SEQUENCE</scope>
    <source>
        <strain evidence="8">BSD2780120875st1_E1_BSD2780120875_150330</strain>
    </source>
</reference>
<dbReference type="EMBL" id="VWFC01000012">
    <property type="protein sequence ID" value="KAB1326446.1"/>
    <property type="molecule type" value="Genomic_DNA"/>
</dbReference>
<dbReference type="Proteomes" id="UP000478493">
    <property type="component" value="Unassembled WGS sequence"/>
</dbReference>
<dbReference type="InterPro" id="IPR032508">
    <property type="entry name" value="FecR_C"/>
</dbReference>
<proteinExistence type="predicted"/>
<reference evidence="9 12" key="2">
    <citation type="submission" date="2018-08" db="EMBL/GenBank/DDBJ databases">
        <title>A genome reference for cultivated species of the human gut microbiota.</title>
        <authorList>
            <person name="Zou Y."/>
            <person name="Xue W."/>
            <person name="Luo G."/>
        </authorList>
    </citation>
    <scope>NUCLEOTIDE SEQUENCE [LARGE SCALE GENOMIC DNA]</scope>
    <source>
        <strain evidence="9 12">AF04-46</strain>
    </source>
</reference>
<dbReference type="RefSeq" id="WP_004307470.1">
    <property type="nucleotide sequence ID" value="NZ_CABKQC010000015.1"/>
</dbReference>
<feature type="domain" description="Protein FecR C-terminal" evidence="3">
    <location>
        <begin position="259"/>
        <end position="325"/>
    </location>
</feature>
<dbReference type="EMBL" id="QSBI01000001">
    <property type="protein sequence ID" value="RGX13368.1"/>
    <property type="molecule type" value="Genomic_DNA"/>
</dbReference>
<evidence type="ECO:0000313" key="10">
    <source>
        <dbReference type="EMBL" id="SDB79191.1"/>
    </source>
</evidence>
<evidence type="ECO:0000313" key="4">
    <source>
        <dbReference type="EMBL" id="KAA3805993.1"/>
    </source>
</evidence>
<protein>
    <submittedName>
        <fullName evidence="10">FecR family protein</fullName>
    </submittedName>
</protein>
<evidence type="ECO:0000259" key="3">
    <source>
        <dbReference type="Pfam" id="PF16344"/>
    </source>
</evidence>
<dbReference type="PANTHER" id="PTHR30273">
    <property type="entry name" value="PERIPLASMIC SIGNAL SENSOR AND SIGMA FACTOR ACTIVATOR FECR-RELATED"/>
    <property type="match status" value="1"/>
</dbReference>
<dbReference type="EMBL" id="JAQNZF010000001">
    <property type="protein sequence ID" value="MDC2740674.1"/>
    <property type="molecule type" value="Genomic_DNA"/>
</dbReference>
<dbReference type="Proteomes" id="UP000286031">
    <property type="component" value="Unassembled WGS sequence"/>
</dbReference>
<dbReference type="EMBL" id="VWGP01000024">
    <property type="protein sequence ID" value="KAA4528396.1"/>
    <property type="molecule type" value="Genomic_DNA"/>
</dbReference>
<reference evidence="13 14" key="3">
    <citation type="journal article" date="2019" name="Nat. Med.">
        <title>A library of human gut bacterial isolates paired with longitudinal multiomics data enables mechanistic microbiome research.</title>
        <authorList>
            <person name="Poyet M."/>
            <person name="Groussin M."/>
            <person name="Gibbons S.M."/>
            <person name="Avila-Pacheco J."/>
            <person name="Jiang X."/>
            <person name="Kearney S.M."/>
            <person name="Perrotta A.R."/>
            <person name="Berdy B."/>
            <person name="Zhao S."/>
            <person name="Lieberman T.D."/>
            <person name="Swanson P.K."/>
            <person name="Smith M."/>
            <person name="Roesemann S."/>
            <person name="Alexander J.E."/>
            <person name="Rich S.A."/>
            <person name="Livny J."/>
            <person name="Vlamakis H."/>
            <person name="Clish C."/>
            <person name="Bullock K."/>
            <person name="Deik A."/>
            <person name="Scott J."/>
            <person name="Pierce K.A."/>
            <person name="Xavier R.J."/>
            <person name="Alm E.J."/>
        </authorList>
    </citation>
    <scope>NUCLEOTIDE SEQUENCE [LARGE SCALE GENOMIC DNA]</scope>
    <source>
        <strain evidence="5 15">BIOML-A134</strain>
        <strain evidence="4 14">BIOML-A183</strain>
        <strain evidence="7 13">BIOML-A2</strain>
        <strain evidence="6 16">BIOML-A41</strain>
    </source>
</reference>
<feature type="domain" description="FecR protein" evidence="2">
    <location>
        <begin position="124"/>
        <end position="213"/>
    </location>
</feature>
<evidence type="ECO:0000313" key="11">
    <source>
        <dbReference type="Proteomes" id="UP000183670"/>
    </source>
</evidence>
<dbReference type="Pfam" id="PF04773">
    <property type="entry name" value="FecR"/>
    <property type="match status" value="1"/>
</dbReference>
<evidence type="ECO:0000313" key="5">
    <source>
        <dbReference type="EMBL" id="KAA4097189.1"/>
    </source>
</evidence>
<evidence type="ECO:0000313" key="16">
    <source>
        <dbReference type="Proteomes" id="UP000478493"/>
    </source>
</evidence>
<accession>A0A1G6GB41</accession>
<keyword evidence="1" id="KW-0472">Membrane</keyword>
<sequence length="330" mass="38703">MKEEFDRLIYDFLSGSITKEDLHKLNEWIYSDPENQKYFEQQKRIWLLSAEYKNVSVHEEQAYNRFAKRIRKHKSAPAGKMRRALFVKYAGYAAAIIILLFTTPFIIYNFTTPDDSLISEVYAPRKSKLKMKLPDGSIVWLNADSKLSYSESFSRKNRNVRLEGEGYFEVEHGEHPFVIQTDSAQIKVLGTKFNVKNYGDENYIKVSLLEGSIVLLCINQEFIMKPNQTMTVNKLDQTYKLTESADYAEQWINCKVFWDEVPMSIISKELERQFDVTFAFESEQLKNLIFHGSFIIETNNLEKILDIMSETNKFSYSIEKDKVYIHSLKK</sequence>
<dbReference type="Pfam" id="PF16344">
    <property type="entry name" value="FecR_C"/>
    <property type="match status" value="1"/>
</dbReference>
<name>A0A1G6GB41_BACOV</name>
<dbReference type="AlphaFoldDB" id="A0A1G6GB41"/>
<dbReference type="InterPro" id="IPR012373">
    <property type="entry name" value="Ferrdict_sens_TM"/>
</dbReference>
<evidence type="ECO:0000313" key="6">
    <source>
        <dbReference type="EMBL" id="KAA4528396.1"/>
    </source>
</evidence>
<feature type="transmembrane region" description="Helical" evidence="1">
    <location>
        <begin position="89"/>
        <end position="110"/>
    </location>
</feature>
<dbReference type="EMBL" id="VWKB01000017">
    <property type="protein sequence ID" value="KAA4097189.1"/>
    <property type="molecule type" value="Genomic_DNA"/>
</dbReference>
<dbReference type="Proteomes" id="UP001219389">
    <property type="component" value="Unassembled WGS sequence"/>
</dbReference>
<dbReference type="EMBL" id="FMYE01000064">
    <property type="protein sequence ID" value="SDB79191.1"/>
    <property type="molecule type" value="Genomic_DNA"/>
</dbReference>
<evidence type="ECO:0000313" key="9">
    <source>
        <dbReference type="EMBL" id="RGX13368.1"/>
    </source>
</evidence>
<evidence type="ECO:0000259" key="2">
    <source>
        <dbReference type="Pfam" id="PF04773"/>
    </source>
</evidence>
<organism evidence="10 11">
    <name type="scientific">Bacteroides ovatus</name>
    <dbReference type="NCBI Taxonomy" id="28116"/>
    <lineage>
        <taxon>Bacteria</taxon>
        <taxon>Pseudomonadati</taxon>
        <taxon>Bacteroidota</taxon>
        <taxon>Bacteroidia</taxon>
        <taxon>Bacteroidales</taxon>
        <taxon>Bacteroidaceae</taxon>
        <taxon>Bacteroides</taxon>
    </lineage>
</organism>
<evidence type="ECO:0000256" key="1">
    <source>
        <dbReference type="SAM" id="Phobius"/>
    </source>
</evidence>
<evidence type="ECO:0000313" key="14">
    <source>
        <dbReference type="Proteomes" id="UP000460135"/>
    </source>
</evidence>
<dbReference type="Gene3D" id="2.60.120.1440">
    <property type="match status" value="1"/>
</dbReference>
<keyword evidence="15" id="KW-1185">Reference proteome</keyword>
<keyword evidence="1" id="KW-0812">Transmembrane</keyword>
<reference evidence="10 11" key="1">
    <citation type="submission" date="2016-10" db="EMBL/GenBank/DDBJ databases">
        <authorList>
            <person name="de Groot N.N."/>
        </authorList>
    </citation>
    <scope>NUCLEOTIDE SEQUENCE [LARGE SCALE GENOMIC DNA]</scope>
    <source>
        <strain evidence="10 11">NLAE-zl-C500</strain>
    </source>
</reference>
<dbReference type="InterPro" id="IPR006860">
    <property type="entry name" value="FecR"/>
</dbReference>
<dbReference type="Gene3D" id="3.55.50.30">
    <property type="match status" value="1"/>
</dbReference>
<dbReference type="GO" id="GO:0016989">
    <property type="term" value="F:sigma factor antagonist activity"/>
    <property type="evidence" value="ECO:0007669"/>
    <property type="project" value="TreeGrafter"/>
</dbReference>
<evidence type="ECO:0000313" key="13">
    <source>
        <dbReference type="Proteomes" id="UP000375690"/>
    </source>
</evidence>
<dbReference type="Proteomes" id="UP000183670">
    <property type="component" value="Unassembled WGS sequence"/>
</dbReference>
<evidence type="ECO:0000313" key="15">
    <source>
        <dbReference type="Proteomes" id="UP000473905"/>
    </source>
</evidence>
<keyword evidence="1" id="KW-1133">Transmembrane helix</keyword>
<gene>
    <name evidence="9" type="ORF">DWV35_00970</name>
    <name evidence="7" type="ORF">F3B53_12160</name>
    <name evidence="6" type="ORF">F3B85_23100</name>
    <name evidence="5" type="ORF">F3D66_13525</name>
    <name evidence="4" type="ORF">F3F51_09240</name>
    <name evidence="8" type="ORF">PO382_00380</name>
    <name evidence="10" type="ORF">SAMN05192581_106415</name>
</gene>
<dbReference type="Proteomes" id="UP000375690">
    <property type="component" value="Unassembled WGS sequence"/>
</dbReference>
<dbReference type="PIRSF" id="PIRSF018266">
    <property type="entry name" value="FecR"/>
    <property type="match status" value="1"/>
</dbReference>
<evidence type="ECO:0000313" key="8">
    <source>
        <dbReference type="EMBL" id="MDC2740674.1"/>
    </source>
</evidence>
<dbReference type="Proteomes" id="UP000460135">
    <property type="component" value="Unassembled WGS sequence"/>
</dbReference>
<dbReference type="Proteomes" id="UP000473905">
    <property type="component" value="Unassembled WGS sequence"/>
</dbReference>